<dbReference type="Pfam" id="PF11628">
    <property type="entry name" value="TCR_zetazeta"/>
    <property type="match status" value="1"/>
</dbReference>
<feature type="region of interest" description="Disordered" evidence="7">
    <location>
        <begin position="71"/>
        <end position="106"/>
    </location>
</feature>
<proteinExistence type="predicted"/>
<evidence type="ECO:0000256" key="9">
    <source>
        <dbReference type="SAM" id="SignalP"/>
    </source>
</evidence>
<keyword evidence="8" id="KW-0812">Transmembrane</keyword>
<gene>
    <name evidence="10" type="primary">cd247</name>
</gene>
<keyword evidence="9" id="KW-0732">Signal</keyword>
<dbReference type="Ensembl" id="ENSSORT00005016488.1">
    <property type="protein sequence ID" value="ENSSORP00005015989.1"/>
    <property type="gene ID" value="ENSSORG00005008082.1"/>
</dbReference>
<sequence length="121" mass="13288">MGPLWAGVLVLILNFAPCSGLVFKEPMVCYFLDGVLIVYCLIVTAFFLKEKFCSPSTSTVAEGIYQELNRPEDSDPYQVLDHTKQKNKGPKKKKREAASVQNRDADAYESLPISASASAAP</sequence>
<dbReference type="RefSeq" id="XP_029980797.1">
    <property type="nucleotide sequence ID" value="XM_030124937.1"/>
</dbReference>
<evidence type="ECO:0000256" key="1">
    <source>
        <dbReference type="ARBA" id="ARBA00004251"/>
    </source>
</evidence>
<dbReference type="PANTHER" id="PTHR10035:SF2">
    <property type="entry name" value="T-CELL SURFACE GLYCOPROTEIN CD3 ZETA CHAIN"/>
    <property type="match status" value="1"/>
</dbReference>
<keyword evidence="11" id="KW-1185">Reference proteome</keyword>
<evidence type="ECO:0000256" key="8">
    <source>
        <dbReference type="SAM" id="Phobius"/>
    </source>
</evidence>
<evidence type="ECO:0000313" key="10">
    <source>
        <dbReference type="Ensembl" id="ENSSORP00005015989.1"/>
    </source>
</evidence>
<name>A0A672ZGS3_9TELE</name>
<feature type="signal peptide" evidence="9">
    <location>
        <begin position="1"/>
        <end position="20"/>
    </location>
</feature>
<evidence type="ECO:0000256" key="3">
    <source>
        <dbReference type="ARBA" id="ARBA00022553"/>
    </source>
</evidence>
<comment type="subcellular location">
    <subcellularLocation>
        <location evidence="1">Cell membrane</location>
        <topology evidence="1">Single-pass type I membrane protein</topology>
    </subcellularLocation>
</comment>
<evidence type="ECO:0000256" key="6">
    <source>
        <dbReference type="ARBA" id="ARBA00023170"/>
    </source>
</evidence>
<dbReference type="PANTHER" id="PTHR10035">
    <property type="entry name" value="T-CELL SURFACE GLYCOPROTEIN CD3 ZETA CHAIN"/>
    <property type="match status" value="1"/>
</dbReference>
<dbReference type="GO" id="GO:0002250">
    <property type="term" value="P:adaptive immune response"/>
    <property type="evidence" value="ECO:0007669"/>
    <property type="project" value="UniProtKB-KW"/>
</dbReference>
<evidence type="ECO:0000256" key="7">
    <source>
        <dbReference type="SAM" id="MobiDB-lite"/>
    </source>
</evidence>
<accession>A0A672ZGS3</accession>
<evidence type="ECO:0000256" key="4">
    <source>
        <dbReference type="ARBA" id="ARBA00022859"/>
    </source>
</evidence>
<keyword evidence="8" id="KW-0472">Membrane</keyword>
<keyword evidence="2" id="KW-1003">Cell membrane</keyword>
<feature type="chain" id="PRO_5025391075" description="T-cell surface glycoprotein CD3 zeta chain" evidence="9">
    <location>
        <begin position="21"/>
        <end position="121"/>
    </location>
</feature>
<organism evidence="10 11">
    <name type="scientific">Sphaeramia orbicularis</name>
    <name type="common">orbiculate cardinalfish</name>
    <dbReference type="NCBI Taxonomy" id="375764"/>
    <lineage>
        <taxon>Eukaryota</taxon>
        <taxon>Metazoa</taxon>
        <taxon>Chordata</taxon>
        <taxon>Craniata</taxon>
        <taxon>Vertebrata</taxon>
        <taxon>Euteleostomi</taxon>
        <taxon>Actinopterygii</taxon>
        <taxon>Neopterygii</taxon>
        <taxon>Teleostei</taxon>
        <taxon>Neoteleostei</taxon>
        <taxon>Acanthomorphata</taxon>
        <taxon>Gobiaria</taxon>
        <taxon>Kurtiformes</taxon>
        <taxon>Apogonoidei</taxon>
        <taxon>Apogonidae</taxon>
        <taxon>Apogoninae</taxon>
        <taxon>Sphaeramia</taxon>
    </lineage>
</organism>
<evidence type="ECO:0000256" key="2">
    <source>
        <dbReference type="ARBA" id="ARBA00022475"/>
    </source>
</evidence>
<feature type="compositionally biased region" description="Basic residues" evidence="7">
    <location>
        <begin position="85"/>
        <end position="95"/>
    </location>
</feature>
<evidence type="ECO:0000256" key="5">
    <source>
        <dbReference type="ARBA" id="ARBA00023130"/>
    </source>
</evidence>
<dbReference type="InterPro" id="IPR021663">
    <property type="entry name" value="CD3_zeta/IgE_Fc_rcpt_gamma"/>
</dbReference>
<dbReference type="GO" id="GO:0098797">
    <property type="term" value="C:plasma membrane protein complex"/>
    <property type="evidence" value="ECO:0007669"/>
    <property type="project" value="UniProtKB-ARBA"/>
</dbReference>
<dbReference type="OrthoDB" id="9941225at2759"/>
<dbReference type="InParanoid" id="A0A672ZGS3"/>
<keyword evidence="4" id="KW-0391">Immunity</keyword>
<feature type="transmembrane region" description="Helical" evidence="8">
    <location>
        <begin position="30"/>
        <end position="48"/>
    </location>
</feature>
<dbReference type="InterPro" id="IPR024128">
    <property type="entry name" value="T-cell_CD3_zeta"/>
</dbReference>
<reference evidence="10" key="1">
    <citation type="submission" date="2019-06" db="EMBL/GenBank/DDBJ databases">
        <authorList>
            <consortium name="Wellcome Sanger Institute Data Sharing"/>
        </authorList>
    </citation>
    <scope>NUCLEOTIDE SEQUENCE [LARGE SCALE GENOMIC DNA]</scope>
</reference>
<keyword evidence="8" id="KW-1133">Transmembrane helix</keyword>
<keyword evidence="5" id="KW-1064">Adaptive immunity</keyword>
<dbReference type="Proteomes" id="UP000472271">
    <property type="component" value="Chromosome 21"/>
</dbReference>
<keyword evidence="3" id="KW-0597">Phosphoprotein</keyword>
<reference evidence="10" key="3">
    <citation type="submission" date="2025-09" db="UniProtKB">
        <authorList>
            <consortium name="Ensembl"/>
        </authorList>
    </citation>
    <scope>IDENTIFICATION</scope>
</reference>
<keyword evidence="6" id="KW-0675">Receptor</keyword>
<reference evidence="10" key="2">
    <citation type="submission" date="2025-08" db="UniProtKB">
        <authorList>
            <consortium name="Ensembl"/>
        </authorList>
    </citation>
    <scope>IDENTIFICATION</scope>
</reference>
<protein>
    <recommendedName>
        <fullName evidence="12">T-cell surface glycoprotein CD3 zeta chain</fullName>
    </recommendedName>
</protein>
<evidence type="ECO:0008006" key="12">
    <source>
        <dbReference type="Google" id="ProtNLM"/>
    </source>
</evidence>
<dbReference type="AlphaFoldDB" id="A0A672ZGS3"/>
<evidence type="ECO:0000313" key="11">
    <source>
        <dbReference type="Proteomes" id="UP000472271"/>
    </source>
</evidence>
<dbReference type="GeneID" id="115412414"/>